<accession>A0A6N2CEA7</accession>
<evidence type="ECO:0000313" key="2">
    <source>
        <dbReference type="EMBL" id="TMX03082.1"/>
    </source>
</evidence>
<proteinExistence type="predicted"/>
<comment type="caution">
    <text evidence="2">The sequence shown here is derived from an EMBL/GenBank/DDBJ whole genome shotgun (WGS) entry which is preliminary data.</text>
</comment>
<feature type="region of interest" description="Disordered" evidence="1">
    <location>
        <begin position="80"/>
        <end position="104"/>
    </location>
</feature>
<protein>
    <submittedName>
        <fullName evidence="2">Uncharacterized protein</fullName>
    </submittedName>
</protein>
<organism evidence="2">
    <name type="scientific">Solanum chilense</name>
    <name type="common">Tomato</name>
    <name type="synonym">Lycopersicon chilense</name>
    <dbReference type="NCBI Taxonomy" id="4083"/>
    <lineage>
        <taxon>Eukaryota</taxon>
        <taxon>Viridiplantae</taxon>
        <taxon>Streptophyta</taxon>
        <taxon>Embryophyta</taxon>
        <taxon>Tracheophyta</taxon>
        <taxon>Spermatophyta</taxon>
        <taxon>Magnoliopsida</taxon>
        <taxon>eudicotyledons</taxon>
        <taxon>Gunneridae</taxon>
        <taxon>Pentapetalae</taxon>
        <taxon>asterids</taxon>
        <taxon>lamiids</taxon>
        <taxon>Solanales</taxon>
        <taxon>Solanaceae</taxon>
        <taxon>Solanoideae</taxon>
        <taxon>Solaneae</taxon>
        <taxon>Solanum</taxon>
        <taxon>Solanum subgen. Lycopersicon</taxon>
    </lineage>
</organism>
<dbReference type="AlphaFoldDB" id="A0A6N2CEA7"/>
<reference evidence="2" key="1">
    <citation type="submission" date="2019-05" db="EMBL/GenBank/DDBJ databases">
        <title>The de novo reference genome and transcriptome assemblies of the wild tomato species Solanum chilense.</title>
        <authorList>
            <person name="Stam R."/>
            <person name="Nosenko T."/>
            <person name="Hoerger A.C."/>
            <person name="Stephan W."/>
            <person name="Seidel M.A."/>
            <person name="Kuhn J.M.M."/>
            <person name="Haberer G."/>
            <person name="Tellier A."/>
        </authorList>
    </citation>
    <scope>NUCLEOTIDE SEQUENCE</scope>
    <source>
        <tissue evidence="2">Mature leaves</tissue>
    </source>
</reference>
<name>A0A6N2CEA7_SOLCI</name>
<evidence type="ECO:0000256" key="1">
    <source>
        <dbReference type="SAM" id="MobiDB-lite"/>
    </source>
</evidence>
<gene>
    <name evidence="2" type="ORF">EJD97_018436</name>
</gene>
<feature type="compositionally biased region" description="Basic and acidic residues" evidence="1">
    <location>
        <begin position="86"/>
        <end position="100"/>
    </location>
</feature>
<sequence>MFTVLSRYSPPLVSNPRDEMNRFVIGVTDLMREDCRKVMLHNDMTLARLMLYAQSIKESKFKRISRNFKRSGFSDQYQSRFNKRAQAQEEPKSSKVKLEKGGGSQNGNLPVSLVEIGIMKVDPNVPKDDVQEMRRFYALRTRGEKPDDDDDAGEIHVRGAKLIYDDVWVGNV</sequence>
<dbReference type="EMBL" id="RXGB01000504">
    <property type="protein sequence ID" value="TMX03082.1"/>
    <property type="molecule type" value="Genomic_DNA"/>
</dbReference>